<feature type="signal peptide" evidence="1">
    <location>
        <begin position="1"/>
        <end position="27"/>
    </location>
</feature>
<evidence type="ECO:0008006" key="4">
    <source>
        <dbReference type="Google" id="ProtNLM"/>
    </source>
</evidence>
<evidence type="ECO:0000256" key="1">
    <source>
        <dbReference type="SAM" id="SignalP"/>
    </source>
</evidence>
<sequence length="504" mass="53305">MKSSLKKSLFVGLAALGFFAAAGTANATNASAKSYAKVTSNKTLTGDVTTRNVNVNGSNALYTKAGTLKGAKKVATTTTLAGLKDSKQGQKNWRAYRVATTNRGSVYYKIVSFDKTYRGWIYGGKSTSAFAGGIASYATTQASNDSKADNKTTYKLANTVANENKVIFAQPAWSQYKVGRAKVGGNGAVIADASKYNDATFTLAKAVTTSREGQTWYQIANSSNKDIDGAYVLADNVQATKPAETPVAANQVRVNFVDASTSKSVGKVTVTNTANYATAVNMLKAIDAYLGGMSTSGHQVQIGNFWTTQLSALSSYSYAALTHGQRANNLQNILNVQFGKEITILVTPSTNVQAVSKAKFNTDNQDPQNTGANNTAQTDVLKNAYIANSGKTAKPYNDAVAAFTSALRLPKGTTITDAAVKSALQAQGLTDFYAVKSNDGNGSFKDNANPFTPGEKVQLWHYTYDSMTAKGNAGDSDASVTVSFKVSKTPITVKNISNTWDALS</sequence>
<protein>
    <recommendedName>
        <fullName evidence="4">S-layer protein</fullName>
    </recommendedName>
</protein>
<dbReference type="Proteomes" id="UP000030361">
    <property type="component" value="Chromosome"/>
</dbReference>
<dbReference type="EMBL" id="CP018906">
    <property type="protein sequence ID" value="AQW20751.1"/>
    <property type="molecule type" value="Genomic_DNA"/>
</dbReference>
<keyword evidence="3" id="KW-1185">Reference proteome</keyword>
<proteinExistence type="predicted"/>
<dbReference type="AlphaFoldDB" id="A0A1S6QGM6"/>
<keyword evidence="1" id="KW-0732">Signal</keyword>
<dbReference type="RefSeq" id="WP_078256885.1">
    <property type="nucleotide sequence ID" value="NZ_CP018906.1"/>
</dbReference>
<reference evidence="2 3" key="1">
    <citation type="journal article" date="2015" name="Genome Announc.">
        <title>Genome Sequence of Lactobacillus curieae CCTCC M 2011381T, a Novel Producer of Gamma-aminobutyric Acid.</title>
        <authorList>
            <person name="Wang Y."/>
            <person name="Wang Y."/>
            <person name="Lang C."/>
            <person name="Wei D."/>
            <person name="Xu P."/>
            <person name="Xie J."/>
        </authorList>
    </citation>
    <scope>NUCLEOTIDE SEQUENCE [LARGE SCALE GENOMIC DNA]</scope>
    <source>
        <strain evidence="2 3">CCTCC M 2011381</strain>
    </source>
</reference>
<evidence type="ECO:0000313" key="2">
    <source>
        <dbReference type="EMBL" id="AQW20751.1"/>
    </source>
</evidence>
<dbReference type="KEGG" id="lcu:PL11_001880"/>
<accession>A0A1S6QGM6</accession>
<organism evidence="2 3">
    <name type="scientific">Lentilactobacillus curieae</name>
    <dbReference type="NCBI Taxonomy" id="1138822"/>
    <lineage>
        <taxon>Bacteria</taxon>
        <taxon>Bacillati</taxon>
        <taxon>Bacillota</taxon>
        <taxon>Bacilli</taxon>
        <taxon>Lactobacillales</taxon>
        <taxon>Lactobacillaceae</taxon>
        <taxon>Lentilactobacillus</taxon>
    </lineage>
</organism>
<dbReference type="OrthoDB" id="2289122at2"/>
<evidence type="ECO:0000313" key="3">
    <source>
        <dbReference type="Proteomes" id="UP000030361"/>
    </source>
</evidence>
<name>A0A1S6QGM6_9LACO</name>
<gene>
    <name evidence="2" type="ORF">PL11_001880</name>
</gene>
<feature type="chain" id="PRO_5011961276" description="S-layer protein" evidence="1">
    <location>
        <begin position="28"/>
        <end position="504"/>
    </location>
</feature>